<proteinExistence type="predicted"/>
<dbReference type="KEGG" id="tped:TPE_1611"/>
<dbReference type="AlphaFoldDB" id="S5ZNF6"/>
<organism evidence="1 2">
    <name type="scientific">Treponema pedis str. T A4</name>
    <dbReference type="NCBI Taxonomy" id="1291379"/>
    <lineage>
        <taxon>Bacteria</taxon>
        <taxon>Pseudomonadati</taxon>
        <taxon>Spirochaetota</taxon>
        <taxon>Spirochaetia</taxon>
        <taxon>Spirochaetales</taxon>
        <taxon>Treponemataceae</taxon>
        <taxon>Treponema</taxon>
    </lineage>
</organism>
<protein>
    <recommendedName>
        <fullName evidence="3">RHS repeat-associated core domain-containing protein</fullName>
    </recommendedName>
</protein>
<dbReference type="InterPro" id="IPR028208">
    <property type="entry name" value="Effector_pro_NleD-like"/>
</dbReference>
<evidence type="ECO:0008006" key="3">
    <source>
        <dbReference type="Google" id="ProtNLM"/>
    </source>
</evidence>
<dbReference type="Pfam" id="PF14891">
    <property type="entry name" value="Peptidase_M91"/>
    <property type="match status" value="1"/>
</dbReference>
<reference evidence="1 2" key="1">
    <citation type="journal article" date="2013" name="PLoS ONE">
        <title>Genome-Wide Relatedness of Treponema pedis, from Gingiva and Necrotic Skin Lesions of Pigs, with the Human Oral Pathogen Treponema denticola.</title>
        <authorList>
            <person name="Svartstrom O."/>
            <person name="Mushtaq M."/>
            <person name="Pringle M."/>
            <person name="Segerman B."/>
        </authorList>
    </citation>
    <scope>NUCLEOTIDE SEQUENCE [LARGE SCALE GENOMIC DNA]</scope>
    <source>
        <strain evidence="1">T A4</strain>
    </source>
</reference>
<dbReference type="HOGENOM" id="CLU_1293876_0_0_12"/>
<dbReference type="PATRIC" id="fig|1291379.3.peg.1592"/>
<evidence type="ECO:0000313" key="1">
    <source>
        <dbReference type="EMBL" id="AGT44097.1"/>
    </source>
</evidence>
<sequence>MYHYGGNNPITYTDPDGMEIRAIGEDGNTYIWDDEKNDFYNKRTREYGTGDEFINSVKDSFIYLKESSYAKDIIESVSQAKNIATIKKSHITRYSIPRFFASKNINIFYDPDSVYFINDGTGSYGSPDTALLHEICHAYGYLVEYKLQERIKDKSVEYKWYNAEEYNAVQMTNRAVIQLGEPIRSDYISAHLFPMGFKEEPVPPRFKNNQGGK</sequence>
<dbReference type="Proteomes" id="UP000015620">
    <property type="component" value="Chromosome"/>
</dbReference>
<keyword evidence="2" id="KW-1185">Reference proteome</keyword>
<dbReference type="EMBL" id="CP004120">
    <property type="protein sequence ID" value="AGT44097.1"/>
    <property type="molecule type" value="Genomic_DNA"/>
</dbReference>
<gene>
    <name evidence="1" type="ORF">TPE_1611</name>
</gene>
<evidence type="ECO:0000313" key="2">
    <source>
        <dbReference type="Proteomes" id="UP000015620"/>
    </source>
</evidence>
<accession>S5ZNF6</accession>
<dbReference type="STRING" id="1291379.TPE_1611"/>
<name>S5ZNF6_9SPIR</name>